<proteinExistence type="predicted"/>
<dbReference type="AlphaFoldDB" id="A0A6D2HU19"/>
<dbReference type="Proteomes" id="UP000467841">
    <property type="component" value="Unassembled WGS sequence"/>
</dbReference>
<name>A0A6D2HU19_9BRAS</name>
<gene>
    <name evidence="1" type="ORF">MERR_LOCUS4679</name>
</gene>
<evidence type="ECO:0000313" key="2">
    <source>
        <dbReference type="Proteomes" id="UP000467841"/>
    </source>
</evidence>
<reference evidence="1" key="1">
    <citation type="submission" date="2020-01" db="EMBL/GenBank/DDBJ databases">
        <authorList>
            <person name="Mishra B."/>
        </authorList>
    </citation>
    <scope>NUCLEOTIDE SEQUENCE [LARGE SCALE GENOMIC DNA]</scope>
</reference>
<evidence type="ECO:0000313" key="1">
    <source>
        <dbReference type="EMBL" id="CAA7017444.1"/>
    </source>
</evidence>
<organism evidence="1 2">
    <name type="scientific">Microthlaspi erraticum</name>
    <dbReference type="NCBI Taxonomy" id="1685480"/>
    <lineage>
        <taxon>Eukaryota</taxon>
        <taxon>Viridiplantae</taxon>
        <taxon>Streptophyta</taxon>
        <taxon>Embryophyta</taxon>
        <taxon>Tracheophyta</taxon>
        <taxon>Spermatophyta</taxon>
        <taxon>Magnoliopsida</taxon>
        <taxon>eudicotyledons</taxon>
        <taxon>Gunneridae</taxon>
        <taxon>Pentapetalae</taxon>
        <taxon>rosids</taxon>
        <taxon>malvids</taxon>
        <taxon>Brassicales</taxon>
        <taxon>Brassicaceae</taxon>
        <taxon>Coluteocarpeae</taxon>
        <taxon>Microthlaspi</taxon>
    </lineage>
</organism>
<keyword evidence="2" id="KW-1185">Reference proteome</keyword>
<accession>A0A6D2HU19</accession>
<protein>
    <submittedName>
        <fullName evidence="1">Uncharacterized protein</fullName>
    </submittedName>
</protein>
<sequence>MSRALLGRVKKSRHGVSHHTCLHRLDKADVMIASLMGVKERIWWRITSGIELIKSTPRIGEAIDARWISWWLGFLGRFPCPIGYSTVTVVFSFRV</sequence>
<dbReference type="EMBL" id="CACVBM020000332">
    <property type="protein sequence ID" value="CAA7017444.1"/>
    <property type="molecule type" value="Genomic_DNA"/>
</dbReference>
<comment type="caution">
    <text evidence="1">The sequence shown here is derived from an EMBL/GenBank/DDBJ whole genome shotgun (WGS) entry which is preliminary data.</text>
</comment>